<evidence type="ECO:0000313" key="2">
    <source>
        <dbReference type="EMBL" id="CAE2317233.1"/>
    </source>
</evidence>
<dbReference type="AlphaFoldDB" id="A0A7S4NYW2"/>
<dbReference type="EMBL" id="HBKN01032115">
    <property type="protein sequence ID" value="CAE2317233.1"/>
    <property type="molecule type" value="Transcribed_RNA"/>
</dbReference>
<accession>A0A7S4NYW2</accession>
<organism evidence="2">
    <name type="scientific">Guillardia theta</name>
    <name type="common">Cryptophyte</name>
    <name type="synonym">Cryptomonas phi</name>
    <dbReference type="NCBI Taxonomy" id="55529"/>
    <lineage>
        <taxon>Eukaryota</taxon>
        <taxon>Cryptophyceae</taxon>
        <taxon>Pyrenomonadales</taxon>
        <taxon>Geminigeraceae</taxon>
        <taxon>Guillardia</taxon>
    </lineage>
</organism>
<name>A0A7S4NYW2_GUITH</name>
<proteinExistence type="predicted"/>
<protein>
    <submittedName>
        <fullName evidence="2">Uncharacterized protein</fullName>
    </submittedName>
</protein>
<evidence type="ECO:0000256" key="1">
    <source>
        <dbReference type="SAM" id="MobiDB-lite"/>
    </source>
</evidence>
<feature type="compositionally biased region" description="Basic and acidic residues" evidence="1">
    <location>
        <begin position="189"/>
        <end position="202"/>
    </location>
</feature>
<gene>
    <name evidence="2" type="ORF">GTHE00462_LOCUS24997</name>
</gene>
<reference evidence="2" key="1">
    <citation type="submission" date="2021-01" db="EMBL/GenBank/DDBJ databases">
        <authorList>
            <person name="Corre E."/>
            <person name="Pelletier E."/>
            <person name="Niang G."/>
            <person name="Scheremetjew M."/>
            <person name="Finn R."/>
            <person name="Kale V."/>
            <person name="Holt S."/>
            <person name="Cochrane G."/>
            <person name="Meng A."/>
            <person name="Brown T."/>
            <person name="Cohen L."/>
        </authorList>
    </citation>
    <scope>NUCLEOTIDE SEQUENCE</scope>
    <source>
        <strain evidence="2">CCMP 2712</strain>
    </source>
</reference>
<feature type="region of interest" description="Disordered" evidence="1">
    <location>
        <begin position="171"/>
        <end position="216"/>
    </location>
</feature>
<sequence>MAFGDGVAACISTILERRGLPSVSKEQFAKEFGGTQGNSKTFRFSLDAPESSPNSIMTRLRIPLLFQYMPISELDANQFIEFLEDFEKEETFSEMDVLFCLDSNSLDRDAGSVASYALLDHLVPPPHSQDGVVQVEILALSSQGPKWVTVEAAKLLVSMKAAGEDGGGMWIVSSDHRKSSTAAAEAEAEQERSARHSDDRGAMESLSPLRRSSHWHSSPDLTKLALLRSTSSKSLDGNRGGDRSEPGVGTAQLASRNLEAQEAEEGGRELAIDSMVARACVLGKPIDLEDLGPNGRSFEQLHLLFGLSQCARNSLL</sequence>